<gene>
    <name evidence="1" type="ORF">TorRG33x02_271880</name>
</gene>
<accession>A0A2P5CVE8</accession>
<protein>
    <submittedName>
        <fullName evidence="1">Uncharacterized protein</fullName>
    </submittedName>
</protein>
<comment type="caution">
    <text evidence="1">The sequence shown here is derived from an EMBL/GenBank/DDBJ whole genome shotgun (WGS) entry which is preliminary data.</text>
</comment>
<dbReference type="Proteomes" id="UP000237000">
    <property type="component" value="Unassembled WGS sequence"/>
</dbReference>
<proteinExistence type="predicted"/>
<name>A0A2P5CVE8_TREOI</name>
<dbReference type="InParanoid" id="A0A2P5CVE8"/>
<sequence>MAARAPLTKAQPSPNTTCLCGMQEPIYRRNSASWQLLPTAARCTSQTCACVAPASWPLHGSSTPIPSGRATSQYVAPTVKPIDHVCRPCPRLCARASRTARATSQVRAFLAPVPHVTWDSVVGSPYRPRLSVMAESMPPRTPHFSATSHGTAPCPSSRPTVLPTCTCVPPARASHAACLGVLLRIPRTYV</sequence>
<reference evidence="2" key="1">
    <citation type="submission" date="2016-06" db="EMBL/GenBank/DDBJ databases">
        <title>Parallel loss of symbiosis genes in relatives of nitrogen-fixing non-legume Parasponia.</title>
        <authorList>
            <person name="Van Velzen R."/>
            <person name="Holmer R."/>
            <person name="Bu F."/>
            <person name="Rutten L."/>
            <person name="Van Zeijl A."/>
            <person name="Liu W."/>
            <person name="Santuari L."/>
            <person name="Cao Q."/>
            <person name="Sharma T."/>
            <person name="Shen D."/>
            <person name="Roswanjaya Y."/>
            <person name="Wardhani T."/>
            <person name="Kalhor M.S."/>
            <person name="Jansen J."/>
            <person name="Van den Hoogen J."/>
            <person name="Gungor B."/>
            <person name="Hartog M."/>
            <person name="Hontelez J."/>
            <person name="Verver J."/>
            <person name="Yang W.-C."/>
            <person name="Schijlen E."/>
            <person name="Repin R."/>
            <person name="Schilthuizen M."/>
            <person name="Schranz E."/>
            <person name="Heidstra R."/>
            <person name="Miyata K."/>
            <person name="Fedorova E."/>
            <person name="Kohlen W."/>
            <person name="Bisseling T."/>
            <person name="Smit S."/>
            <person name="Geurts R."/>
        </authorList>
    </citation>
    <scope>NUCLEOTIDE SEQUENCE [LARGE SCALE GENOMIC DNA]</scope>
    <source>
        <strain evidence="2">cv. RG33-2</strain>
    </source>
</reference>
<evidence type="ECO:0000313" key="2">
    <source>
        <dbReference type="Proteomes" id="UP000237000"/>
    </source>
</evidence>
<evidence type="ECO:0000313" key="1">
    <source>
        <dbReference type="EMBL" id="PON64988.1"/>
    </source>
</evidence>
<dbReference type="AlphaFoldDB" id="A0A2P5CVE8"/>
<organism evidence="1 2">
    <name type="scientific">Trema orientale</name>
    <name type="common">Charcoal tree</name>
    <name type="synonym">Celtis orientalis</name>
    <dbReference type="NCBI Taxonomy" id="63057"/>
    <lineage>
        <taxon>Eukaryota</taxon>
        <taxon>Viridiplantae</taxon>
        <taxon>Streptophyta</taxon>
        <taxon>Embryophyta</taxon>
        <taxon>Tracheophyta</taxon>
        <taxon>Spermatophyta</taxon>
        <taxon>Magnoliopsida</taxon>
        <taxon>eudicotyledons</taxon>
        <taxon>Gunneridae</taxon>
        <taxon>Pentapetalae</taxon>
        <taxon>rosids</taxon>
        <taxon>fabids</taxon>
        <taxon>Rosales</taxon>
        <taxon>Cannabaceae</taxon>
        <taxon>Trema</taxon>
    </lineage>
</organism>
<dbReference type="EMBL" id="JXTC01000324">
    <property type="protein sequence ID" value="PON64988.1"/>
    <property type="molecule type" value="Genomic_DNA"/>
</dbReference>
<keyword evidence="2" id="KW-1185">Reference proteome</keyword>